<proteinExistence type="predicted"/>
<dbReference type="AlphaFoldDB" id="A0A4Y7T224"/>
<feature type="compositionally biased region" description="Low complexity" evidence="1">
    <location>
        <begin position="61"/>
        <end position="75"/>
    </location>
</feature>
<accession>A0A4Y7T224</accession>
<feature type="region of interest" description="Disordered" evidence="1">
    <location>
        <begin position="58"/>
        <end position="157"/>
    </location>
</feature>
<dbReference type="Proteomes" id="UP000298030">
    <property type="component" value="Unassembled WGS sequence"/>
</dbReference>
<protein>
    <submittedName>
        <fullName evidence="2">Uncharacterized protein</fullName>
    </submittedName>
</protein>
<reference evidence="2 3" key="1">
    <citation type="journal article" date="2019" name="Nat. Ecol. Evol.">
        <title>Megaphylogeny resolves global patterns of mushroom evolution.</title>
        <authorList>
            <person name="Varga T."/>
            <person name="Krizsan K."/>
            <person name="Foldi C."/>
            <person name="Dima B."/>
            <person name="Sanchez-Garcia M."/>
            <person name="Sanchez-Ramirez S."/>
            <person name="Szollosi G.J."/>
            <person name="Szarkandi J.G."/>
            <person name="Papp V."/>
            <person name="Albert L."/>
            <person name="Andreopoulos W."/>
            <person name="Angelini C."/>
            <person name="Antonin V."/>
            <person name="Barry K.W."/>
            <person name="Bougher N.L."/>
            <person name="Buchanan P."/>
            <person name="Buyck B."/>
            <person name="Bense V."/>
            <person name="Catcheside P."/>
            <person name="Chovatia M."/>
            <person name="Cooper J."/>
            <person name="Damon W."/>
            <person name="Desjardin D."/>
            <person name="Finy P."/>
            <person name="Geml J."/>
            <person name="Haridas S."/>
            <person name="Hughes K."/>
            <person name="Justo A."/>
            <person name="Karasinski D."/>
            <person name="Kautmanova I."/>
            <person name="Kiss B."/>
            <person name="Kocsube S."/>
            <person name="Kotiranta H."/>
            <person name="LaButti K.M."/>
            <person name="Lechner B.E."/>
            <person name="Liimatainen K."/>
            <person name="Lipzen A."/>
            <person name="Lukacs Z."/>
            <person name="Mihaltcheva S."/>
            <person name="Morgado L.N."/>
            <person name="Niskanen T."/>
            <person name="Noordeloos M.E."/>
            <person name="Ohm R.A."/>
            <person name="Ortiz-Santana B."/>
            <person name="Ovrebo C."/>
            <person name="Racz N."/>
            <person name="Riley R."/>
            <person name="Savchenko A."/>
            <person name="Shiryaev A."/>
            <person name="Soop K."/>
            <person name="Spirin V."/>
            <person name="Szebenyi C."/>
            <person name="Tomsovsky M."/>
            <person name="Tulloss R.E."/>
            <person name="Uehling J."/>
            <person name="Grigoriev I.V."/>
            <person name="Vagvolgyi C."/>
            <person name="Papp T."/>
            <person name="Martin F.M."/>
            <person name="Miettinen O."/>
            <person name="Hibbett D.S."/>
            <person name="Nagy L.G."/>
        </authorList>
    </citation>
    <scope>NUCLEOTIDE SEQUENCE [LARGE SCALE GENOMIC DNA]</scope>
    <source>
        <strain evidence="2 3">FP101781</strain>
    </source>
</reference>
<evidence type="ECO:0000256" key="1">
    <source>
        <dbReference type="SAM" id="MobiDB-lite"/>
    </source>
</evidence>
<evidence type="ECO:0000313" key="2">
    <source>
        <dbReference type="EMBL" id="TEB28206.1"/>
    </source>
</evidence>
<evidence type="ECO:0000313" key="3">
    <source>
        <dbReference type="Proteomes" id="UP000298030"/>
    </source>
</evidence>
<gene>
    <name evidence="2" type="ORF">FA13DRAFT_1735823</name>
</gene>
<feature type="non-terminal residue" evidence="2">
    <location>
        <position position="1"/>
    </location>
</feature>
<feature type="region of interest" description="Disordered" evidence="1">
    <location>
        <begin position="1"/>
        <end position="33"/>
    </location>
</feature>
<sequence length="157" mass="16284">PSDGGTGCMPEYKWTKRGSAHARWGSSAGGEGVKNQTLFLRGLKLAFSAKFRSRVHMIKAGNDNSNSSESIGSGSDTLRETPGSPDAGSQSGAEGGRSDGEGGDQQQHSGDHSLSLAQLSIAPETGSTSDPNLELAPFPNDSSLVSLYSPLDKSVRC</sequence>
<keyword evidence="3" id="KW-1185">Reference proteome</keyword>
<dbReference type="EMBL" id="QPFP01000034">
    <property type="protein sequence ID" value="TEB28206.1"/>
    <property type="molecule type" value="Genomic_DNA"/>
</dbReference>
<organism evidence="2 3">
    <name type="scientific">Coprinellus micaceus</name>
    <name type="common">Glistening ink-cap mushroom</name>
    <name type="synonym">Coprinus micaceus</name>
    <dbReference type="NCBI Taxonomy" id="71717"/>
    <lineage>
        <taxon>Eukaryota</taxon>
        <taxon>Fungi</taxon>
        <taxon>Dikarya</taxon>
        <taxon>Basidiomycota</taxon>
        <taxon>Agaricomycotina</taxon>
        <taxon>Agaricomycetes</taxon>
        <taxon>Agaricomycetidae</taxon>
        <taxon>Agaricales</taxon>
        <taxon>Agaricineae</taxon>
        <taxon>Psathyrellaceae</taxon>
        <taxon>Coprinellus</taxon>
    </lineage>
</organism>
<comment type="caution">
    <text evidence="2">The sequence shown here is derived from an EMBL/GenBank/DDBJ whole genome shotgun (WGS) entry which is preliminary data.</text>
</comment>
<name>A0A4Y7T224_COPMI</name>